<dbReference type="InterPro" id="IPR019533">
    <property type="entry name" value="Peptidase_S26"/>
</dbReference>
<evidence type="ECO:0000256" key="5">
    <source>
        <dbReference type="SAM" id="Phobius"/>
    </source>
</evidence>
<proteinExistence type="predicted"/>
<dbReference type="GO" id="GO:0006465">
    <property type="term" value="P:signal peptide processing"/>
    <property type="evidence" value="ECO:0007669"/>
    <property type="project" value="InterPro"/>
</dbReference>
<evidence type="ECO:0000256" key="4">
    <source>
        <dbReference type="ARBA" id="ARBA00023136"/>
    </source>
</evidence>
<keyword evidence="2 5" id="KW-0812">Transmembrane</keyword>
<feature type="domain" description="Peptidase S26" evidence="6">
    <location>
        <begin position="7"/>
        <end position="79"/>
    </location>
</feature>
<keyword evidence="8" id="KW-1185">Reference proteome</keyword>
<feature type="transmembrane region" description="Helical" evidence="5">
    <location>
        <begin position="165"/>
        <end position="189"/>
    </location>
</feature>
<keyword evidence="4 5" id="KW-0472">Membrane</keyword>
<dbReference type="Proteomes" id="UP000198397">
    <property type="component" value="Unassembled WGS sequence"/>
</dbReference>
<keyword evidence="3 5" id="KW-1133">Transmembrane helix</keyword>
<dbReference type="OrthoDB" id="4822at2157"/>
<evidence type="ECO:0000313" key="7">
    <source>
        <dbReference type="EMBL" id="SNR25398.1"/>
    </source>
</evidence>
<evidence type="ECO:0000256" key="1">
    <source>
        <dbReference type="ARBA" id="ARBA00004370"/>
    </source>
</evidence>
<dbReference type="AlphaFoldDB" id="A0A238UTM9"/>
<dbReference type="CDD" id="cd06530">
    <property type="entry name" value="S26_SPase_I"/>
    <property type="match status" value="1"/>
</dbReference>
<dbReference type="Pfam" id="PF10502">
    <property type="entry name" value="Peptidase_S26"/>
    <property type="match status" value="1"/>
</dbReference>
<dbReference type="PANTHER" id="PTHR10806:SF6">
    <property type="entry name" value="SIGNAL PEPTIDASE COMPLEX CATALYTIC SUBUNIT SEC11"/>
    <property type="match status" value="1"/>
</dbReference>
<dbReference type="PANTHER" id="PTHR10806">
    <property type="entry name" value="SIGNAL PEPTIDASE COMPLEX CATALYTIC SUBUNIT SEC11"/>
    <property type="match status" value="1"/>
</dbReference>
<organism evidence="7 8">
    <name type="scientific">Halorubrum vacuolatum</name>
    <name type="common">Natronobacterium vacuolatum</name>
    <dbReference type="NCBI Taxonomy" id="63740"/>
    <lineage>
        <taxon>Archaea</taxon>
        <taxon>Methanobacteriati</taxon>
        <taxon>Methanobacteriota</taxon>
        <taxon>Stenosarchaea group</taxon>
        <taxon>Halobacteria</taxon>
        <taxon>Halobacteriales</taxon>
        <taxon>Haloferacaceae</taxon>
        <taxon>Halorubrum</taxon>
    </lineage>
</organism>
<evidence type="ECO:0000259" key="6">
    <source>
        <dbReference type="Pfam" id="PF10502"/>
    </source>
</evidence>
<dbReference type="Gene3D" id="2.10.109.10">
    <property type="entry name" value="Umud Fragment, subunit A"/>
    <property type="match status" value="1"/>
</dbReference>
<dbReference type="EMBL" id="FZNQ01000001">
    <property type="protein sequence ID" value="SNR25398.1"/>
    <property type="molecule type" value="Genomic_DNA"/>
</dbReference>
<evidence type="ECO:0000256" key="3">
    <source>
        <dbReference type="ARBA" id="ARBA00022989"/>
    </source>
</evidence>
<comment type="subcellular location">
    <subcellularLocation>
        <location evidence="1">Membrane</location>
    </subcellularLocation>
</comment>
<reference evidence="7 8" key="1">
    <citation type="submission" date="2017-06" db="EMBL/GenBank/DDBJ databases">
        <authorList>
            <person name="Kim H.J."/>
            <person name="Triplett B.A."/>
        </authorList>
    </citation>
    <scope>NUCLEOTIDE SEQUENCE [LARGE SCALE GENOMIC DNA]</scope>
    <source>
        <strain evidence="7 8">DSM 8800</strain>
    </source>
</reference>
<name>A0A238UTM9_HALVU</name>
<dbReference type="InterPro" id="IPR036286">
    <property type="entry name" value="LexA/Signal_pep-like_sf"/>
</dbReference>
<evidence type="ECO:0000256" key="2">
    <source>
        <dbReference type="ARBA" id="ARBA00022692"/>
    </source>
</evidence>
<sequence>MCFVIGVAVLGAWPPFVAVESGSMEPAIERGDLVVVTAIDRGPWGGIDGSSTPGSESGSGDIIVFSPPGHEGPPILHRVAFAVESGEDWTERGDGDLIDGECETLRYCPAPHDGYITYGDANGEYDQSAGLAPVVHPDWIDARAAVTVPHLGWPRLGFDAAVAHFGTVGVVAVGTFIAFSGGVLGVLLGRVYDRL</sequence>
<evidence type="ECO:0000313" key="8">
    <source>
        <dbReference type="Proteomes" id="UP000198397"/>
    </source>
</evidence>
<accession>A0A238UTM9</accession>
<protein>
    <submittedName>
        <fullName evidence="7">Signal peptidase, endoplasmic reticulum-type</fullName>
    </submittedName>
</protein>
<gene>
    <name evidence="7" type="ORF">SAMN06264855_101360</name>
</gene>
<dbReference type="GO" id="GO:0004252">
    <property type="term" value="F:serine-type endopeptidase activity"/>
    <property type="evidence" value="ECO:0007669"/>
    <property type="project" value="InterPro"/>
</dbReference>
<dbReference type="SUPFAM" id="SSF51306">
    <property type="entry name" value="LexA/Signal peptidase"/>
    <property type="match status" value="1"/>
</dbReference>
<dbReference type="InterPro" id="IPR001733">
    <property type="entry name" value="Peptidase_S26B"/>
</dbReference>
<dbReference type="GO" id="GO:0016020">
    <property type="term" value="C:membrane"/>
    <property type="evidence" value="ECO:0007669"/>
    <property type="project" value="UniProtKB-SubCell"/>
</dbReference>